<accession>A0A2P7SDK7</accession>
<dbReference type="SUPFAM" id="SSF52980">
    <property type="entry name" value="Restriction endonuclease-like"/>
    <property type="match status" value="1"/>
</dbReference>
<organism evidence="3 4">
    <name type="scientific">Kumtagia ephedrae</name>
    <dbReference type="NCBI Taxonomy" id="2116701"/>
    <lineage>
        <taxon>Bacteria</taxon>
        <taxon>Pseudomonadati</taxon>
        <taxon>Pseudomonadota</taxon>
        <taxon>Alphaproteobacteria</taxon>
        <taxon>Hyphomicrobiales</taxon>
        <taxon>Phyllobacteriaceae</taxon>
        <taxon>Kumtagia</taxon>
    </lineage>
</organism>
<keyword evidence="3" id="KW-0540">Nuclease</keyword>
<evidence type="ECO:0000313" key="4">
    <source>
        <dbReference type="Proteomes" id="UP000241229"/>
    </source>
</evidence>
<dbReference type="CDD" id="cd01038">
    <property type="entry name" value="Endonuclease_DUF559"/>
    <property type="match status" value="1"/>
</dbReference>
<dbReference type="Proteomes" id="UP000241229">
    <property type="component" value="Unassembled WGS sequence"/>
</dbReference>
<keyword evidence="3" id="KW-0378">Hydrolase</keyword>
<keyword evidence="3" id="KW-0255">Endonuclease</keyword>
<dbReference type="RefSeq" id="WP_106772293.1">
    <property type="nucleotide sequence ID" value="NZ_PXYK01000009.1"/>
</dbReference>
<name>A0A2P7SDK7_9HYPH</name>
<feature type="region of interest" description="Disordered" evidence="1">
    <location>
        <begin position="1"/>
        <end position="20"/>
    </location>
</feature>
<dbReference type="PANTHER" id="PTHR38590:SF1">
    <property type="entry name" value="BLL0828 PROTEIN"/>
    <property type="match status" value="1"/>
</dbReference>
<dbReference type="InterPro" id="IPR007569">
    <property type="entry name" value="DUF559"/>
</dbReference>
<sequence>MPDKDRSRRKHSTTDRARSLRKGDNIAEARLWMELKDRRLGGHKFVRQFPIGPNYADFLCRKARLVIEVDGSQHADSVTDRGRDEFMRAEGYFILRFWNIDVLKQIGPVCETILAALEGRYAEDVVATDLRYIHAPVSHRE</sequence>
<dbReference type="OrthoDB" id="9798754at2"/>
<dbReference type="Pfam" id="PF04480">
    <property type="entry name" value="DUF559"/>
    <property type="match status" value="1"/>
</dbReference>
<gene>
    <name evidence="3" type="ORF">C7I84_11310</name>
</gene>
<feature type="domain" description="DUF559" evidence="2">
    <location>
        <begin position="13"/>
        <end position="118"/>
    </location>
</feature>
<dbReference type="Gene3D" id="3.40.960.10">
    <property type="entry name" value="VSR Endonuclease"/>
    <property type="match status" value="1"/>
</dbReference>
<evidence type="ECO:0000259" key="2">
    <source>
        <dbReference type="Pfam" id="PF04480"/>
    </source>
</evidence>
<dbReference type="GO" id="GO:0004519">
    <property type="term" value="F:endonuclease activity"/>
    <property type="evidence" value="ECO:0007669"/>
    <property type="project" value="UniProtKB-KW"/>
</dbReference>
<keyword evidence="4" id="KW-1185">Reference proteome</keyword>
<dbReference type="InterPro" id="IPR047216">
    <property type="entry name" value="Endonuclease_DUF559_bact"/>
</dbReference>
<dbReference type="InterPro" id="IPR011335">
    <property type="entry name" value="Restrct_endonuc-II-like"/>
</dbReference>
<evidence type="ECO:0000256" key="1">
    <source>
        <dbReference type="SAM" id="MobiDB-lite"/>
    </source>
</evidence>
<dbReference type="AlphaFoldDB" id="A0A2P7SDK7"/>
<proteinExistence type="predicted"/>
<evidence type="ECO:0000313" key="3">
    <source>
        <dbReference type="EMBL" id="PSJ60557.1"/>
    </source>
</evidence>
<reference evidence="3 4" key="1">
    <citation type="submission" date="2018-03" db="EMBL/GenBank/DDBJ databases">
        <title>The draft genome of Mesorhizobium sp. 6GN-30.</title>
        <authorList>
            <person name="Liu L."/>
            <person name="Li L."/>
            <person name="Wang T."/>
            <person name="Zhang X."/>
            <person name="Liang L."/>
        </authorList>
    </citation>
    <scope>NUCLEOTIDE SEQUENCE [LARGE SCALE GENOMIC DNA]</scope>
    <source>
        <strain evidence="3 4">6GN30</strain>
    </source>
</reference>
<comment type="caution">
    <text evidence="3">The sequence shown here is derived from an EMBL/GenBank/DDBJ whole genome shotgun (WGS) entry which is preliminary data.</text>
</comment>
<dbReference type="EMBL" id="PXYK01000009">
    <property type="protein sequence ID" value="PSJ60557.1"/>
    <property type="molecule type" value="Genomic_DNA"/>
</dbReference>
<protein>
    <submittedName>
        <fullName evidence="3">Endonuclease domain-containing protein</fullName>
    </submittedName>
</protein>
<dbReference type="PANTHER" id="PTHR38590">
    <property type="entry name" value="BLL0828 PROTEIN"/>
    <property type="match status" value="1"/>
</dbReference>